<dbReference type="Proteomes" id="UP000001572">
    <property type="component" value="Chromosome"/>
</dbReference>
<evidence type="ECO:0000313" key="2">
    <source>
        <dbReference type="EMBL" id="ABR46995.1"/>
    </source>
</evidence>
<dbReference type="HOGENOM" id="CLU_000445_92_1_9"/>
<gene>
    <name evidence="2" type="ordered locus">Amet_0770</name>
</gene>
<evidence type="ECO:0000259" key="1">
    <source>
        <dbReference type="PROSITE" id="PS51832"/>
    </source>
</evidence>
<dbReference type="PANTHER" id="PTHR43155:SF2">
    <property type="entry name" value="CYCLIC DI-GMP PHOSPHODIESTERASE PA4108"/>
    <property type="match status" value="1"/>
</dbReference>
<dbReference type="InterPro" id="IPR003607">
    <property type="entry name" value="HD/PDEase_dom"/>
</dbReference>
<keyword evidence="2" id="KW-0378">Hydrolase</keyword>
<dbReference type="AlphaFoldDB" id="A6TLC7"/>
<name>A6TLC7_ALKMQ</name>
<evidence type="ECO:0000313" key="3">
    <source>
        <dbReference type="Proteomes" id="UP000001572"/>
    </source>
</evidence>
<dbReference type="eggNOG" id="COG2206">
    <property type="taxonomic scope" value="Bacteria"/>
</dbReference>
<sequence length="402" mass="46606">MIVVTKESNTQQSLGFTIPTISIQPDMIISNEILNPQGNIIIPKNYKVKDNATADRMKRILEQHNIETISVRIEKEVTADQLSDLMNIQADTLGEKATENTSTKIRSKKNQPLGEIIDSLDIEDMDFFKKTLPQWEQGFNEVFASLTEDTHQETNTLEQSILESMKIIEKSVSVFQVMDKLKNVGDSLYIHCYQMGITSYMIGKWLHLDDQQNQELFVCGMMADVGLSKVPAEVRYEPYSTSEEDQAAYRQHAKHSYLMLKNVSFLSDLSKKAILHHHEQMDGKGFPSQYRKNRISLFSKILYIAHLYGYYTQNNQENPLRAINLIHLNHLKEVDLNVFYIFENRIYDYFIGQKVRVNTEEIFTGDIVLFDRIDSSTLIKTEDNRFIHITLKTFHNNLVEFI</sequence>
<keyword evidence="3" id="KW-1185">Reference proteome</keyword>
<reference evidence="3" key="1">
    <citation type="journal article" date="2016" name="Genome Announc.">
        <title>Complete genome sequence of Alkaliphilus metalliredigens strain QYMF, an alkaliphilic and metal-reducing bacterium isolated from borax-contaminated leachate ponds.</title>
        <authorList>
            <person name="Hwang C."/>
            <person name="Copeland A."/>
            <person name="Lucas S."/>
            <person name="Lapidus A."/>
            <person name="Barry K."/>
            <person name="Detter J.C."/>
            <person name="Glavina Del Rio T."/>
            <person name="Hammon N."/>
            <person name="Israni S."/>
            <person name="Dalin E."/>
            <person name="Tice H."/>
            <person name="Pitluck S."/>
            <person name="Chertkov O."/>
            <person name="Brettin T."/>
            <person name="Bruce D."/>
            <person name="Han C."/>
            <person name="Schmutz J."/>
            <person name="Larimer F."/>
            <person name="Land M.L."/>
            <person name="Hauser L."/>
            <person name="Kyrpides N."/>
            <person name="Mikhailova N."/>
            <person name="Ye Q."/>
            <person name="Zhou J."/>
            <person name="Richardson P."/>
            <person name="Fields M.W."/>
        </authorList>
    </citation>
    <scope>NUCLEOTIDE SEQUENCE [LARGE SCALE GENOMIC DNA]</scope>
    <source>
        <strain evidence="3">QYMF</strain>
    </source>
</reference>
<dbReference type="KEGG" id="amt:Amet_0770"/>
<dbReference type="CDD" id="cd00077">
    <property type="entry name" value="HDc"/>
    <property type="match status" value="1"/>
</dbReference>
<dbReference type="EMBL" id="CP000724">
    <property type="protein sequence ID" value="ABR46995.1"/>
    <property type="molecule type" value="Genomic_DNA"/>
</dbReference>
<dbReference type="OrthoDB" id="9804747at2"/>
<dbReference type="PROSITE" id="PS51832">
    <property type="entry name" value="HD_GYP"/>
    <property type="match status" value="1"/>
</dbReference>
<dbReference type="PANTHER" id="PTHR43155">
    <property type="entry name" value="CYCLIC DI-GMP PHOSPHODIESTERASE PA4108-RELATED"/>
    <property type="match status" value="1"/>
</dbReference>
<dbReference type="SUPFAM" id="SSF109604">
    <property type="entry name" value="HD-domain/PDEase-like"/>
    <property type="match status" value="1"/>
</dbReference>
<accession>A6TLC7</accession>
<organism evidence="2 3">
    <name type="scientific">Alkaliphilus metalliredigens (strain QYMF)</name>
    <dbReference type="NCBI Taxonomy" id="293826"/>
    <lineage>
        <taxon>Bacteria</taxon>
        <taxon>Bacillati</taxon>
        <taxon>Bacillota</taxon>
        <taxon>Clostridia</taxon>
        <taxon>Peptostreptococcales</taxon>
        <taxon>Natronincolaceae</taxon>
        <taxon>Alkaliphilus</taxon>
    </lineage>
</organism>
<dbReference type="GO" id="GO:0016787">
    <property type="term" value="F:hydrolase activity"/>
    <property type="evidence" value="ECO:0007669"/>
    <property type="project" value="UniProtKB-KW"/>
</dbReference>
<dbReference type="Pfam" id="PF13487">
    <property type="entry name" value="HD_5"/>
    <property type="match status" value="1"/>
</dbReference>
<feature type="domain" description="HD-GYP" evidence="1">
    <location>
        <begin position="166"/>
        <end position="358"/>
    </location>
</feature>
<dbReference type="STRING" id="293826.Amet_0770"/>
<protein>
    <submittedName>
        <fullName evidence="2">Putative metal dependent phosphohydrolase</fullName>
    </submittedName>
</protein>
<dbReference type="Gene3D" id="1.10.3210.10">
    <property type="entry name" value="Hypothetical protein af1432"/>
    <property type="match status" value="1"/>
</dbReference>
<proteinExistence type="predicted"/>
<dbReference type="InterPro" id="IPR037522">
    <property type="entry name" value="HD_GYP_dom"/>
</dbReference>